<comment type="caution">
    <text evidence="3">The sequence shown here is derived from an EMBL/GenBank/DDBJ whole genome shotgun (WGS) entry which is preliminary data.</text>
</comment>
<evidence type="ECO:0000259" key="2">
    <source>
        <dbReference type="SMART" id="SM00894"/>
    </source>
</evidence>
<dbReference type="EMBL" id="LZJS01000155">
    <property type="protein sequence ID" value="OBH54081.1"/>
    <property type="molecule type" value="Genomic_DNA"/>
</dbReference>
<accession>A0A1A2RQ08</accession>
<reference evidence="3 4" key="1">
    <citation type="submission" date="2016-06" db="EMBL/GenBank/DDBJ databases">
        <authorList>
            <person name="Kjaerup R.B."/>
            <person name="Dalgaard T.S."/>
            <person name="Juul-Madsen H.R."/>
        </authorList>
    </citation>
    <scope>NUCLEOTIDE SEQUENCE [LARGE SCALE GENOMIC DNA]</scope>
    <source>
        <strain evidence="3 4">E2464</strain>
    </source>
</reference>
<sequence>MPVAQAAPPTTTTSPSPTSGGSAYYPNCSAACAAGAAPIYRGQPGYRSGLDRDNDGVACEVCH</sequence>
<feature type="compositionally biased region" description="Low complexity" evidence="1">
    <location>
        <begin position="8"/>
        <end position="20"/>
    </location>
</feature>
<evidence type="ECO:0000313" key="3">
    <source>
        <dbReference type="EMBL" id="OBH54081.1"/>
    </source>
</evidence>
<evidence type="ECO:0000256" key="1">
    <source>
        <dbReference type="SAM" id="MobiDB-lite"/>
    </source>
</evidence>
<dbReference type="RefSeq" id="WP_064954004.1">
    <property type="nucleotide sequence ID" value="NZ_LZJS01000155.1"/>
</dbReference>
<gene>
    <name evidence="3" type="ORF">A5685_12580</name>
</gene>
<name>A0A1A2RQ08_9MYCO</name>
<feature type="region of interest" description="Disordered" evidence="1">
    <location>
        <begin position="1"/>
        <end position="20"/>
    </location>
</feature>
<protein>
    <recommendedName>
        <fullName evidence="2">Excalibur calcium-binding domain-containing protein</fullName>
    </recommendedName>
</protein>
<dbReference type="Proteomes" id="UP000093861">
    <property type="component" value="Unassembled WGS sequence"/>
</dbReference>
<dbReference type="InterPro" id="IPR008613">
    <property type="entry name" value="Excalibur_Ca-bd_domain"/>
</dbReference>
<feature type="domain" description="Excalibur calcium-binding" evidence="2">
    <location>
        <begin position="24"/>
        <end position="60"/>
    </location>
</feature>
<organism evidence="3 4">
    <name type="scientific">Mycobacterium colombiense</name>
    <dbReference type="NCBI Taxonomy" id="339268"/>
    <lineage>
        <taxon>Bacteria</taxon>
        <taxon>Bacillati</taxon>
        <taxon>Actinomycetota</taxon>
        <taxon>Actinomycetes</taxon>
        <taxon>Mycobacteriales</taxon>
        <taxon>Mycobacteriaceae</taxon>
        <taxon>Mycobacterium</taxon>
        <taxon>Mycobacterium avium complex (MAC)</taxon>
    </lineage>
</organism>
<proteinExistence type="predicted"/>
<evidence type="ECO:0000313" key="4">
    <source>
        <dbReference type="Proteomes" id="UP000093861"/>
    </source>
</evidence>
<dbReference type="Pfam" id="PF05901">
    <property type="entry name" value="Excalibur"/>
    <property type="match status" value="1"/>
</dbReference>
<dbReference type="SMART" id="SM00894">
    <property type="entry name" value="Excalibur"/>
    <property type="match status" value="1"/>
</dbReference>
<dbReference type="AlphaFoldDB" id="A0A1A2RQ08"/>